<protein>
    <submittedName>
        <fullName evidence="2">Uncharacterized protein</fullName>
    </submittedName>
</protein>
<sequence>MSRSYSRLAQLQIHTSHKDKEPDTFGPHGSLLLRTVLPPKDTDGQTGKTRDRRQPMPISERETLPSTTRASWQAPALKRCQRSPKVYKTPEPGRTATTTLDQSAHSPDAVIPSKGCATKKTGLTGRRTGRGLPSLVSLAQAASPRPRPRVLDLHHHRFPTLPYHYLDLDLPLLLRQSKTHLHEHATSTTLTTNLAAKGQPTRTSSSAFLLFPLLICGLLPRLPVPLESRHWRPPSHQTSFTRCAHTQRAPQQKHRRRSRVSGRGRHNAIAACLYEYRTLNDDDIYDCDRLVTYTEPSPHQTLSHLTRSASDWYDTSLPSAPAAAQLDLHSTSIPCPSLPLPLSEEVRTRTTTLRGTTVDAPRPNSHRDRPSLLSHTLPAPQLQPFRFTGFSILAGYFTSVPKHYGVLRISLHIARFPSSSEFPGHLFSILCAAKPHDKPTTLTPQAHKQNCAPSFFCPADQDPSSLTPEGPPVTVVSYWVPVTIKLRGAPASRPALARHLLRAYHLPVPKSQSPRPIFPESYGYPTVERNQPCIYTASLSPPMLLERSRPARSPSLPSSIHTRRPDAPHRAARTPFFLAVSHFNHFILRLPHTSHHHTLPLHPFVCHQCHHSLPVPFHPAQFLSSSPNFKARYITLRQLLPHAPTSPPLLPKPVQPPQLFDIALCNILSSPCILPSRTRKSTPTPDNFTASWPIFPHSFPRQSKAPRASACTATPADDKQP</sequence>
<feature type="compositionally biased region" description="Polar residues" evidence="1">
    <location>
        <begin position="95"/>
        <end position="105"/>
    </location>
</feature>
<feature type="region of interest" description="Disordered" evidence="1">
    <location>
        <begin position="231"/>
        <end position="262"/>
    </location>
</feature>
<feature type="compositionally biased region" description="Polar residues" evidence="1">
    <location>
        <begin position="1"/>
        <end position="14"/>
    </location>
</feature>
<organism evidence="2 3">
    <name type="scientific">Colletotrichum lupini</name>
    <dbReference type="NCBI Taxonomy" id="145971"/>
    <lineage>
        <taxon>Eukaryota</taxon>
        <taxon>Fungi</taxon>
        <taxon>Dikarya</taxon>
        <taxon>Ascomycota</taxon>
        <taxon>Pezizomycotina</taxon>
        <taxon>Sordariomycetes</taxon>
        <taxon>Hypocreomycetidae</taxon>
        <taxon>Glomerellales</taxon>
        <taxon>Glomerellaceae</taxon>
        <taxon>Colletotrichum</taxon>
        <taxon>Colletotrichum acutatum species complex</taxon>
    </lineage>
</organism>
<dbReference type="Proteomes" id="UP000830671">
    <property type="component" value="Chromosome 4"/>
</dbReference>
<evidence type="ECO:0000256" key="1">
    <source>
        <dbReference type="SAM" id="MobiDB-lite"/>
    </source>
</evidence>
<dbReference type="EMBL" id="CP019476">
    <property type="protein sequence ID" value="UQC83283.1"/>
    <property type="molecule type" value="Genomic_DNA"/>
</dbReference>
<dbReference type="AlphaFoldDB" id="A0A9Q8SU56"/>
<reference evidence="2" key="1">
    <citation type="journal article" date="2021" name="Mol. Plant Microbe Interact.">
        <title>Complete Genome Sequence of the Plant-Pathogenic Fungus Colletotrichum lupini.</title>
        <authorList>
            <person name="Baroncelli R."/>
            <person name="Pensec F."/>
            <person name="Da Lio D."/>
            <person name="Boufleur T."/>
            <person name="Vicente I."/>
            <person name="Sarrocco S."/>
            <person name="Picot A."/>
            <person name="Baraldi E."/>
            <person name="Sukno S."/>
            <person name="Thon M."/>
            <person name="Le Floch G."/>
        </authorList>
    </citation>
    <scope>NUCLEOTIDE SEQUENCE</scope>
    <source>
        <strain evidence="2">IMI 504893</strain>
    </source>
</reference>
<dbReference type="KEGG" id="clup:CLUP02_08777"/>
<accession>A0A9Q8SU56</accession>
<feature type="region of interest" description="Disordered" evidence="1">
    <location>
        <begin position="1"/>
        <end position="131"/>
    </location>
</feature>
<feature type="compositionally biased region" description="Basic residues" evidence="1">
    <location>
        <begin position="251"/>
        <end position="262"/>
    </location>
</feature>
<keyword evidence="3" id="KW-1185">Reference proteome</keyword>
<proteinExistence type="predicted"/>
<dbReference type="RefSeq" id="XP_049144902.1">
    <property type="nucleotide sequence ID" value="XM_049287759.1"/>
</dbReference>
<name>A0A9Q8SU56_9PEZI</name>
<feature type="region of interest" description="Disordered" evidence="1">
    <location>
        <begin position="694"/>
        <end position="721"/>
    </location>
</feature>
<feature type="compositionally biased region" description="Low complexity" evidence="1">
    <location>
        <begin position="118"/>
        <end position="131"/>
    </location>
</feature>
<feature type="region of interest" description="Disordered" evidence="1">
    <location>
        <begin position="547"/>
        <end position="568"/>
    </location>
</feature>
<evidence type="ECO:0000313" key="2">
    <source>
        <dbReference type="EMBL" id="UQC83283.1"/>
    </source>
</evidence>
<feature type="compositionally biased region" description="Basic and acidic residues" evidence="1">
    <location>
        <begin position="40"/>
        <end position="63"/>
    </location>
</feature>
<dbReference type="GeneID" id="73342769"/>
<evidence type="ECO:0000313" key="3">
    <source>
        <dbReference type="Proteomes" id="UP000830671"/>
    </source>
</evidence>
<gene>
    <name evidence="2" type="ORF">CLUP02_08777</name>
</gene>